<sequence length="219" mass="25014">MVQTIQPNVETGKTRFFFIRHGQTEHNIRKILQGHLDIPINDEGHSQASQLGSHIATLPLDRIYSSDLTRCRETLAHILEARGEDEKKVIFTSDLRERHMGEIQGMHIDDAIKHGEKHGKHYREFGETSDEFEARLQPFLKKMKNEVRENQCKNVAVISHGGTIRAVLKTYGVPEAGIVFNTSVTVIDFDWETDSMDVKLMGDTEHLGKQMNVADQRVR</sequence>
<dbReference type="GO" id="GO:0005829">
    <property type="term" value="C:cytosol"/>
    <property type="evidence" value="ECO:0007669"/>
    <property type="project" value="TreeGrafter"/>
</dbReference>
<dbReference type="OrthoDB" id="354304at2759"/>
<name>A0A061AMH4_CYBFA</name>
<dbReference type="PhylomeDB" id="A0A061AMH4"/>
<dbReference type="VEuPathDB" id="FungiDB:BON22_0071"/>
<evidence type="ECO:0000313" key="4">
    <source>
        <dbReference type="EMBL" id="CDR38809.1"/>
    </source>
</evidence>
<dbReference type="GO" id="GO:0004331">
    <property type="term" value="F:fructose-2,6-bisphosphate 2-phosphatase activity"/>
    <property type="evidence" value="ECO:0007669"/>
    <property type="project" value="TreeGrafter"/>
</dbReference>
<evidence type="ECO:0000256" key="3">
    <source>
        <dbReference type="PIRSR" id="PIRSR613078-2"/>
    </source>
</evidence>
<keyword evidence="1" id="KW-0378">Hydrolase</keyword>
<dbReference type="Gene3D" id="3.40.50.1240">
    <property type="entry name" value="Phosphoglycerate mutase-like"/>
    <property type="match status" value="1"/>
</dbReference>
<dbReference type="SUPFAM" id="SSF53254">
    <property type="entry name" value="Phosphoglycerate mutase-like"/>
    <property type="match status" value="1"/>
</dbReference>
<dbReference type="InterPro" id="IPR013078">
    <property type="entry name" value="His_Pase_superF_clade-1"/>
</dbReference>
<dbReference type="GO" id="GO:0045820">
    <property type="term" value="P:negative regulation of glycolytic process"/>
    <property type="evidence" value="ECO:0007669"/>
    <property type="project" value="TreeGrafter"/>
</dbReference>
<dbReference type="PANTHER" id="PTHR46517">
    <property type="entry name" value="FRUCTOSE-2,6-BISPHOSPHATASE TIGAR"/>
    <property type="match status" value="1"/>
</dbReference>
<dbReference type="EMBL" id="LK052887">
    <property type="protein sequence ID" value="CDR38809.1"/>
    <property type="molecule type" value="Genomic_DNA"/>
</dbReference>
<reference evidence="4" key="1">
    <citation type="journal article" date="2014" name="Genome Announc.">
        <title>Genome sequence of the yeast Cyberlindnera fabianii (Hansenula fabianii).</title>
        <authorList>
            <person name="Freel K.C."/>
            <person name="Sarilar V."/>
            <person name="Neuveglise C."/>
            <person name="Devillers H."/>
            <person name="Friedrich A."/>
            <person name="Schacherer J."/>
        </authorList>
    </citation>
    <scope>NUCLEOTIDE SEQUENCE</scope>
    <source>
        <strain evidence="4">YJS4271</strain>
    </source>
</reference>
<dbReference type="InterPro" id="IPR051695">
    <property type="entry name" value="Phosphoglycerate_Mutase"/>
</dbReference>
<dbReference type="GO" id="GO:0043456">
    <property type="term" value="P:regulation of pentose-phosphate shunt"/>
    <property type="evidence" value="ECO:0007669"/>
    <property type="project" value="TreeGrafter"/>
</dbReference>
<dbReference type="CDD" id="cd07067">
    <property type="entry name" value="HP_PGM_like"/>
    <property type="match status" value="1"/>
</dbReference>
<gene>
    <name evidence="4" type="ORF">CYFA0S_02e06128g</name>
</gene>
<dbReference type="SMART" id="SM00855">
    <property type="entry name" value="PGAM"/>
    <property type="match status" value="1"/>
</dbReference>
<accession>A0A061AMH4</accession>
<proteinExistence type="predicted"/>
<dbReference type="Pfam" id="PF00300">
    <property type="entry name" value="His_Phos_1"/>
    <property type="match status" value="1"/>
</dbReference>
<feature type="binding site" evidence="3">
    <location>
        <position position="70"/>
    </location>
    <ligand>
        <name>substrate</name>
    </ligand>
</feature>
<evidence type="ECO:0000256" key="1">
    <source>
        <dbReference type="ARBA" id="ARBA00022801"/>
    </source>
</evidence>
<feature type="active site" description="Proton donor/acceptor" evidence="2">
    <location>
        <position position="97"/>
    </location>
</feature>
<feature type="active site" description="Tele-phosphohistidine intermediate" evidence="2">
    <location>
        <position position="21"/>
    </location>
</feature>
<organism evidence="4">
    <name type="scientific">Cyberlindnera fabianii</name>
    <name type="common">Yeast</name>
    <name type="synonym">Hansenula fabianii</name>
    <dbReference type="NCBI Taxonomy" id="36022"/>
    <lineage>
        <taxon>Eukaryota</taxon>
        <taxon>Fungi</taxon>
        <taxon>Dikarya</taxon>
        <taxon>Ascomycota</taxon>
        <taxon>Saccharomycotina</taxon>
        <taxon>Saccharomycetes</taxon>
        <taxon>Phaffomycetales</taxon>
        <taxon>Phaffomycetaceae</taxon>
        <taxon>Cyberlindnera</taxon>
    </lineage>
</organism>
<dbReference type="PANTHER" id="PTHR46517:SF1">
    <property type="entry name" value="FRUCTOSE-2,6-BISPHOSPHATASE TIGAR"/>
    <property type="match status" value="1"/>
</dbReference>
<feature type="binding site" evidence="3">
    <location>
        <begin position="20"/>
        <end position="27"/>
    </location>
    <ligand>
        <name>substrate</name>
    </ligand>
</feature>
<evidence type="ECO:0000256" key="2">
    <source>
        <dbReference type="PIRSR" id="PIRSR613078-1"/>
    </source>
</evidence>
<dbReference type="InterPro" id="IPR029033">
    <property type="entry name" value="His_PPase_superfam"/>
</dbReference>
<dbReference type="AlphaFoldDB" id="A0A061AMH4"/>
<protein>
    <submittedName>
        <fullName evidence="4">CYFA0S02e06128g1_1</fullName>
    </submittedName>
</protein>